<keyword evidence="7" id="KW-0406">Ion transport</keyword>
<proteinExistence type="inferred from homology"/>
<evidence type="ECO:0000256" key="2">
    <source>
        <dbReference type="ARBA" id="ARBA00005876"/>
    </source>
</evidence>
<feature type="transmembrane region" description="Helical" evidence="7">
    <location>
        <begin position="34"/>
        <end position="60"/>
    </location>
</feature>
<keyword evidence="5 7" id="KW-1133">Transmembrane helix</keyword>
<dbReference type="GO" id="GO:0030007">
    <property type="term" value="P:intracellular potassium ion homeostasis"/>
    <property type="evidence" value="ECO:0007669"/>
    <property type="project" value="TreeGrafter"/>
</dbReference>
<dbReference type="GO" id="GO:0005890">
    <property type="term" value="C:sodium:potassium-exchanging ATPase complex"/>
    <property type="evidence" value="ECO:0007669"/>
    <property type="project" value="InterPro"/>
</dbReference>
<reference evidence="8" key="2">
    <citation type="submission" date="2025-09" db="UniProtKB">
        <authorList>
            <consortium name="Ensembl"/>
        </authorList>
    </citation>
    <scope>IDENTIFICATION</scope>
</reference>
<dbReference type="Pfam" id="PF00287">
    <property type="entry name" value="Na_K-ATPase"/>
    <property type="match status" value="1"/>
</dbReference>
<dbReference type="PANTHER" id="PTHR11523">
    <property type="entry name" value="SODIUM/POTASSIUM-DEPENDENT ATPASE BETA SUBUNIT"/>
    <property type="match status" value="1"/>
</dbReference>
<evidence type="ECO:0000256" key="3">
    <source>
        <dbReference type="ARBA" id="ARBA00022692"/>
    </source>
</evidence>
<protein>
    <recommendedName>
        <fullName evidence="7">Sodium/potassium-transporting ATPase subunit beta</fullName>
    </recommendedName>
</protein>
<keyword evidence="4" id="KW-0735">Signal-anchor</keyword>
<dbReference type="NCBIfam" id="TIGR01107">
    <property type="entry name" value="Na_K_ATPase_bet"/>
    <property type="match status" value="1"/>
</dbReference>
<dbReference type="GO" id="GO:0006883">
    <property type="term" value="P:intracellular sodium ion homeostasis"/>
    <property type="evidence" value="ECO:0007669"/>
    <property type="project" value="TreeGrafter"/>
</dbReference>
<evidence type="ECO:0000256" key="4">
    <source>
        <dbReference type="ARBA" id="ARBA00022968"/>
    </source>
</evidence>
<dbReference type="GO" id="GO:0036376">
    <property type="term" value="P:sodium ion export across plasma membrane"/>
    <property type="evidence" value="ECO:0007669"/>
    <property type="project" value="TreeGrafter"/>
</dbReference>
<dbReference type="InterPro" id="IPR038702">
    <property type="entry name" value="Na/K_ATPase_sub_beta_sf"/>
</dbReference>
<dbReference type="Ensembl" id="ENSEBUT00000019551.1">
    <property type="protein sequence ID" value="ENSEBUP00000018975.1"/>
    <property type="gene ID" value="ENSEBUG00000011832.1"/>
</dbReference>
<evidence type="ECO:0000313" key="9">
    <source>
        <dbReference type="Proteomes" id="UP000694388"/>
    </source>
</evidence>
<evidence type="ECO:0000256" key="7">
    <source>
        <dbReference type="RuleBase" id="RU362099"/>
    </source>
</evidence>
<accession>A0A8C4QQ88</accession>
<keyword evidence="6 7" id="KW-0472">Membrane</keyword>
<comment type="function">
    <text evidence="7">This is the non-catalytic component of the active enzyme, which catalyzes the hydrolysis of ATP coupled with the exchange of Na(+) and K(+) ions across the plasma membrane.</text>
</comment>
<keyword evidence="9" id="KW-1185">Reference proteome</keyword>
<dbReference type="Gene3D" id="2.60.40.1660">
    <property type="entry name" value="Na, k-atpase alpha subunit"/>
    <property type="match status" value="1"/>
</dbReference>
<dbReference type="InterPro" id="IPR000402">
    <property type="entry name" value="Na/K_ATPase_sub_beta"/>
</dbReference>
<dbReference type="GO" id="GO:0001671">
    <property type="term" value="F:ATPase activator activity"/>
    <property type="evidence" value="ECO:0007669"/>
    <property type="project" value="TreeGrafter"/>
</dbReference>
<reference evidence="8" key="1">
    <citation type="submission" date="2025-08" db="UniProtKB">
        <authorList>
            <consortium name="Ensembl"/>
        </authorList>
    </citation>
    <scope>IDENTIFICATION</scope>
</reference>
<evidence type="ECO:0000256" key="1">
    <source>
        <dbReference type="ARBA" id="ARBA00004606"/>
    </source>
</evidence>
<dbReference type="Proteomes" id="UP000694388">
    <property type="component" value="Unplaced"/>
</dbReference>
<dbReference type="GeneTree" id="ENSGT01030000234579"/>
<sequence>MNKNGTEQIPQTNWKKFLWNSDTKEFLGRSGKSWVLITIFYIIFFAFLGCFFFVTIRVLLTTLKSPLPRYQDRVGSPGFVVLPKAESFHIAFVSDDATSYESHVNELRTFLQGNKYSNNTENETCVTGVYRDQQPLDQKPMATGESKPVPRACPFPADLLGPCSGIHDPTFGYGSSNPCILIKMNKIIGFKPGTTVQPAEVSCSGKGEEDSALIHNIEYYPKIFDPMYFPFYGKVLDEGYIRPSVAVHLWNVTQGRKVAIKCHVTGEGINTKERDRFLGRVSFSLQINAQNPNSAS</sequence>
<dbReference type="PANTHER" id="PTHR11523:SF28">
    <property type="entry name" value="NA_K-ATPASE BETA SUBUNIT ISOFORM 4-RELATED"/>
    <property type="match status" value="1"/>
</dbReference>
<name>A0A8C4QQ88_EPTBU</name>
<dbReference type="OMA" id="IGDPTYY"/>
<keyword evidence="7" id="KW-0813">Transport</keyword>
<dbReference type="AlphaFoldDB" id="A0A8C4QQ88"/>
<evidence type="ECO:0000256" key="6">
    <source>
        <dbReference type="ARBA" id="ARBA00023136"/>
    </source>
</evidence>
<comment type="subcellular location">
    <subcellularLocation>
        <location evidence="1">Membrane</location>
        <topology evidence="1">Single-pass type II membrane protein</topology>
    </subcellularLocation>
</comment>
<comment type="similarity">
    <text evidence="2 7">Belongs to the X(+)/potassium ATPases subunit beta family.</text>
</comment>
<evidence type="ECO:0000313" key="8">
    <source>
        <dbReference type="Ensembl" id="ENSEBUP00000018975.1"/>
    </source>
</evidence>
<keyword evidence="3 7" id="KW-0812">Transmembrane</keyword>
<dbReference type="GO" id="GO:1990573">
    <property type="term" value="P:potassium ion import across plasma membrane"/>
    <property type="evidence" value="ECO:0007669"/>
    <property type="project" value="TreeGrafter"/>
</dbReference>
<organism evidence="8 9">
    <name type="scientific">Eptatretus burgeri</name>
    <name type="common">Inshore hagfish</name>
    <dbReference type="NCBI Taxonomy" id="7764"/>
    <lineage>
        <taxon>Eukaryota</taxon>
        <taxon>Metazoa</taxon>
        <taxon>Chordata</taxon>
        <taxon>Craniata</taxon>
        <taxon>Vertebrata</taxon>
        <taxon>Cyclostomata</taxon>
        <taxon>Myxini</taxon>
        <taxon>Myxiniformes</taxon>
        <taxon>Myxinidae</taxon>
        <taxon>Eptatretinae</taxon>
        <taxon>Eptatretus</taxon>
    </lineage>
</organism>
<evidence type="ECO:0000256" key="5">
    <source>
        <dbReference type="ARBA" id="ARBA00022989"/>
    </source>
</evidence>